<feature type="compositionally biased region" description="Polar residues" evidence="9">
    <location>
        <begin position="323"/>
        <end position="332"/>
    </location>
</feature>
<feature type="compositionally biased region" description="Pro residues" evidence="9">
    <location>
        <begin position="233"/>
        <end position="246"/>
    </location>
</feature>
<organism evidence="12 13">
    <name type="scientific">Marasmius crinis-equi</name>
    <dbReference type="NCBI Taxonomy" id="585013"/>
    <lineage>
        <taxon>Eukaryota</taxon>
        <taxon>Fungi</taxon>
        <taxon>Dikarya</taxon>
        <taxon>Basidiomycota</taxon>
        <taxon>Agaricomycotina</taxon>
        <taxon>Agaricomycetes</taxon>
        <taxon>Agaricomycetidae</taxon>
        <taxon>Agaricales</taxon>
        <taxon>Marasmiineae</taxon>
        <taxon>Marasmiaceae</taxon>
        <taxon>Marasmius</taxon>
    </lineage>
</organism>
<keyword evidence="5" id="KW-0963">Cytoplasm</keyword>
<keyword evidence="13" id="KW-1185">Reference proteome</keyword>
<feature type="compositionally biased region" description="Polar residues" evidence="9">
    <location>
        <begin position="261"/>
        <end position="291"/>
    </location>
</feature>
<feature type="compositionally biased region" description="Low complexity" evidence="9">
    <location>
        <begin position="213"/>
        <end position="232"/>
    </location>
</feature>
<dbReference type="InterPro" id="IPR039431">
    <property type="entry name" value="Vta1/CALS_N"/>
</dbReference>
<gene>
    <name evidence="12" type="ORF">V5O48_002543</name>
</gene>
<feature type="domain" description="Vta1 C-terminal" evidence="11">
    <location>
        <begin position="432"/>
        <end position="467"/>
    </location>
</feature>
<feature type="domain" description="Vta1/callose synthase N-terminal" evidence="10">
    <location>
        <begin position="17"/>
        <end position="161"/>
    </location>
</feature>
<evidence type="ECO:0000259" key="10">
    <source>
        <dbReference type="Pfam" id="PF04652"/>
    </source>
</evidence>
<reference evidence="12 13" key="1">
    <citation type="submission" date="2024-02" db="EMBL/GenBank/DDBJ databases">
        <title>A draft genome for the cacao thread blight pathogen Marasmius crinis-equi.</title>
        <authorList>
            <person name="Cohen S.P."/>
            <person name="Baruah I.K."/>
            <person name="Amoako-Attah I."/>
            <person name="Bukari Y."/>
            <person name="Meinhardt L.W."/>
            <person name="Bailey B.A."/>
        </authorList>
    </citation>
    <scope>NUCLEOTIDE SEQUENCE [LARGE SCALE GENOMIC DNA]</scope>
    <source>
        <strain evidence="12 13">GH-76</strain>
    </source>
</reference>
<name>A0ABR3FVA1_9AGAR</name>
<feature type="compositionally biased region" description="Pro residues" evidence="9">
    <location>
        <begin position="400"/>
        <end position="422"/>
    </location>
</feature>
<keyword evidence="7" id="KW-0653">Protein transport</keyword>
<dbReference type="Proteomes" id="UP001465976">
    <property type="component" value="Unassembled WGS sequence"/>
</dbReference>
<accession>A0ABR3FVA1</accession>
<feature type="compositionally biased region" description="Pro residues" evidence="9">
    <location>
        <begin position="354"/>
        <end position="365"/>
    </location>
</feature>
<keyword evidence="4" id="KW-0813">Transport</keyword>
<evidence type="ECO:0000256" key="3">
    <source>
        <dbReference type="ARBA" id="ARBA00007895"/>
    </source>
</evidence>
<feature type="region of interest" description="Disordered" evidence="9">
    <location>
        <begin position="160"/>
        <end position="425"/>
    </location>
</feature>
<evidence type="ECO:0000256" key="5">
    <source>
        <dbReference type="ARBA" id="ARBA00022490"/>
    </source>
</evidence>
<evidence type="ECO:0000259" key="11">
    <source>
        <dbReference type="Pfam" id="PF18097"/>
    </source>
</evidence>
<evidence type="ECO:0000256" key="4">
    <source>
        <dbReference type="ARBA" id="ARBA00022448"/>
    </source>
</evidence>
<evidence type="ECO:0000256" key="6">
    <source>
        <dbReference type="ARBA" id="ARBA00022753"/>
    </source>
</evidence>
<dbReference type="InterPro" id="IPR044538">
    <property type="entry name" value="Vta1-like"/>
</dbReference>
<evidence type="ECO:0000256" key="2">
    <source>
        <dbReference type="ARBA" id="ARBA00004496"/>
    </source>
</evidence>
<comment type="similarity">
    <text evidence="3">Belongs to the VTA1 family.</text>
</comment>
<feature type="compositionally biased region" description="Basic and acidic residues" evidence="9">
    <location>
        <begin position="335"/>
        <end position="345"/>
    </location>
</feature>
<dbReference type="Gene3D" id="1.25.40.270">
    <property type="entry name" value="Vacuolar protein sorting-associated protein vta1"/>
    <property type="match status" value="1"/>
</dbReference>
<keyword evidence="6" id="KW-0967">Endosome</keyword>
<dbReference type="InterPro" id="IPR041212">
    <property type="entry name" value="Vta1_C"/>
</dbReference>
<evidence type="ECO:0008006" key="14">
    <source>
        <dbReference type="Google" id="ProtNLM"/>
    </source>
</evidence>
<protein>
    <recommendedName>
        <fullName evidence="14">DUF605-domain-containing protein</fullName>
    </recommendedName>
</protein>
<evidence type="ECO:0000256" key="9">
    <source>
        <dbReference type="SAM" id="MobiDB-lite"/>
    </source>
</evidence>
<proteinExistence type="inferred from homology"/>
<dbReference type="InterPro" id="IPR023175">
    <property type="entry name" value="Vta1/CALS_N_sf"/>
</dbReference>
<comment type="caution">
    <text evidence="12">The sequence shown here is derived from an EMBL/GenBank/DDBJ whole genome shotgun (WGS) entry which is preliminary data.</text>
</comment>
<dbReference type="Gene3D" id="1.20.5.420">
    <property type="entry name" value="Immunoglobulin FC, subunit C"/>
    <property type="match status" value="1"/>
</dbReference>
<evidence type="ECO:0000256" key="7">
    <source>
        <dbReference type="ARBA" id="ARBA00022927"/>
    </source>
</evidence>
<evidence type="ECO:0000313" key="13">
    <source>
        <dbReference type="Proteomes" id="UP001465976"/>
    </source>
</evidence>
<evidence type="ECO:0000313" key="12">
    <source>
        <dbReference type="EMBL" id="KAL0579437.1"/>
    </source>
</evidence>
<dbReference type="PANTHER" id="PTHR46009">
    <property type="entry name" value="VACUOLAR PROTEIN SORTING-ASSOCIATED PROTEIN VTA1 HOMOLOG"/>
    <property type="match status" value="1"/>
</dbReference>
<dbReference type="EMBL" id="JBAHYK010000059">
    <property type="protein sequence ID" value="KAL0579437.1"/>
    <property type="molecule type" value="Genomic_DNA"/>
</dbReference>
<evidence type="ECO:0000256" key="1">
    <source>
        <dbReference type="ARBA" id="ARBA00004481"/>
    </source>
</evidence>
<evidence type="ECO:0000256" key="8">
    <source>
        <dbReference type="ARBA" id="ARBA00023136"/>
    </source>
</evidence>
<comment type="subcellular location">
    <subcellularLocation>
        <location evidence="2">Cytoplasm</location>
    </subcellularLocation>
    <subcellularLocation>
        <location evidence="1">Endosome membrane</location>
        <topology evidence="1">Peripheral membrane protein</topology>
    </subcellularLocation>
</comment>
<sequence>MHKQLKLPAVPPLLKTIAPYLQRADELYQKEPIIAYWCVYYATQAGIAAKVTKDNASRDFLSQLIGTLERLKVEIGPNDAVDLEAASAAYVENFALKVFVAADNEDRRGESTRSTAKKFLAAANFLEVLRTFPQAEISESIEDKVRYAKWKAADIAKAFREGRQPTPGPAGGEPEPSLQSELPTVPPPLKTTQTNSTSSSDSTLSGGHANDASRSPPKSGSPKRLSPPAIKRPSPPPVLDDMPPLPQRLTPPHFGLEAPSDGSTPGNWSTAATPGNTTASGTPLEDLNNTGPAFPSVDQPWGHVPPPKKGESSLGKHTRDASDGSNGTTEGSRNGFERPRRDSTSPRRVHFAAPQPPPPPQPSVSPPASFDPALLGYPSAPAPPSANTHSHPNSHLPFQPSAPPPPSAPVRAPSQPPIPPASQPEFELTPNIVAKAQKHCRFAISALDYEDAAQARKELRAALAILGG</sequence>
<feature type="compositionally biased region" description="Low complexity" evidence="9">
    <location>
        <begin position="191"/>
        <end position="205"/>
    </location>
</feature>
<keyword evidence="8" id="KW-0472">Membrane</keyword>
<dbReference type="Pfam" id="PF04652">
    <property type="entry name" value="Vta1"/>
    <property type="match status" value="1"/>
</dbReference>
<dbReference type="Pfam" id="PF18097">
    <property type="entry name" value="Vta1_C"/>
    <property type="match status" value="1"/>
</dbReference>
<dbReference type="PANTHER" id="PTHR46009:SF1">
    <property type="entry name" value="VACUOLAR PROTEIN SORTING-ASSOCIATED PROTEIN VTA1 HOMOLOG"/>
    <property type="match status" value="1"/>
</dbReference>